<reference evidence="1 2" key="2">
    <citation type="journal article" date="2022" name="Mol. Ecol. Resour.">
        <title>The genomes of chicory, endive, great burdock and yacon provide insights into Asteraceae paleo-polyploidization history and plant inulin production.</title>
        <authorList>
            <person name="Fan W."/>
            <person name="Wang S."/>
            <person name="Wang H."/>
            <person name="Wang A."/>
            <person name="Jiang F."/>
            <person name="Liu H."/>
            <person name="Zhao H."/>
            <person name="Xu D."/>
            <person name="Zhang Y."/>
        </authorList>
    </citation>
    <scope>NUCLEOTIDE SEQUENCE [LARGE SCALE GENOMIC DNA]</scope>
    <source>
        <strain evidence="2">cv. Niubang</strain>
    </source>
</reference>
<dbReference type="EMBL" id="CM042061">
    <property type="protein sequence ID" value="KAI3673111.1"/>
    <property type="molecule type" value="Genomic_DNA"/>
</dbReference>
<proteinExistence type="predicted"/>
<organism evidence="1 2">
    <name type="scientific">Arctium lappa</name>
    <name type="common">Greater burdock</name>
    <name type="synonym">Lappa major</name>
    <dbReference type="NCBI Taxonomy" id="4217"/>
    <lineage>
        <taxon>Eukaryota</taxon>
        <taxon>Viridiplantae</taxon>
        <taxon>Streptophyta</taxon>
        <taxon>Embryophyta</taxon>
        <taxon>Tracheophyta</taxon>
        <taxon>Spermatophyta</taxon>
        <taxon>Magnoliopsida</taxon>
        <taxon>eudicotyledons</taxon>
        <taxon>Gunneridae</taxon>
        <taxon>Pentapetalae</taxon>
        <taxon>asterids</taxon>
        <taxon>campanulids</taxon>
        <taxon>Asterales</taxon>
        <taxon>Asteraceae</taxon>
        <taxon>Carduoideae</taxon>
        <taxon>Cardueae</taxon>
        <taxon>Arctiinae</taxon>
        <taxon>Arctium</taxon>
    </lineage>
</organism>
<keyword evidence="2" id="KW-1185">Reference proteome</keyword>
<comment type="caution">
    <text evidence="1">The sequence shown here is derived from an EMBL/GenBank/DDBJ whole genome shotgun (WGS) entry which is preliminary data.</text>
</comment>
<evidence type="ECO:0000313" key="2">
    <source>
        <dbReference type="Proteomes" id="UP001055879"/>
    </source>
</evidence>
<name>A0ACB8XSG3_ARCLA</name>
<protein>
    <submittedName>
        <fullName evidence="1">Uncharacterized protein</fullName>
    </submittedName>
</protein>
<sequence length="214" mass="24807">MRCGRKSGEKMKSRLTLEQGRNILKQMMMQQFPRKWEIGQKNISLGPIQRQTNLVDTQNIPCIVPNEFRTSYREEMNNETKESGENRQMESVPVKIKTGGDKVKERESEMLGFGRGKKIRPRRKSVKEKVRKELWQLVNHATTSNELGRKYTSEGIENFGELLGMEWTSQSRSDTKDPFTDTLDHNETAKKEALKMEREAELNGWGTQIEIDGL</sequence>
<accession>A0ACB8XSG3</accession>
<dbReference type="Proteomes" id="UP001055879">
    <property type="component" value="Linkage Group LG15"/>
</dbReference>
<gene>
    <name evidence="1" type="ORF">L6452_39225</name>
</gene>
<reference evidence="2" key="1">
    <citation type="journal article" date="2022" name="Mol. Ecol. Resour.">
        <title>The genomes of chicory, endive, great burdock and yacon provide insights into Asteraceae palaeo-polyploidization history and plant inulin production.</title>
        <authorList>
            <person name="Fan W."/>
            <person name="Wang S."/>
            <person name="Wang H."/>
            <person name="Wang A."/>
            <person name="Jiang F."/>
            <person name="Liu H."/>
            <person name="Zhao H."/>
            <person name="Xu D."/>
            <person name="Zhang Y."/>
        </authorList>
    </citation>
    <scope>NUCLEOTIDE SEQUENCE [LARGE SCALE GENOMIC DNA]</scope>
    <source>
        <strain evidence="2">cv. Niubang</strain>
    </source>
</reference>
<evidence type="ECO:0000313" key="1">
    <source>
        <dbReference type="EMBL" id="KAI3673111.1"/>
    </source>
</evidence>